<dbReference type="PANTHER" id="PTHR42252">
    <property type="entry name" value="DUF5616 DOMAIN-CONTAINING PROTEIN"/>
    <property type="match status" value="1"/>
</dbReference>
<dbReference type="STRING" id="1776334.APZ16_05875"/>
<dbReference type="InterPro" id="IPR041652">
    <property type="entry name" value="DUF5616"/>
</dbReference>
<accession>A0A147JUH4</accession>
<feature type="domain" description="DUF5616" evidence="3">
    <location>
        <begin position="68"/>
        <end position="202"/>
    </location>
</feature>
<dbReference type="InterPro" id="IPR007368">
    <property type="entry name" value="DUF434"/>
</dbReference>
<proteinExistence type="predicted"/>
<evidence type="ECO:0000313" key="4">
    <source>
        <dbReference type="EMBL" id="KUO40123.1"/>
    </source>
</evidence>
<dbReference type="Pfam" id="PF18481">
    <property type="entry name" value="DUF5616"/>
    <property type="match status" value="1"/>
</dbReference>
<dbReference type="AlphaFoldDB" id="A0A147JUH4"/>
<name>A0A147JUH4_HADYE</name>
<feature type="region of interest" description="Disordered" evidence="1">
    <location>
        <begin position="232"/>
        <end position="256"/>
    </location>
</feature>
<gene>
    <name evidence="4" type="ORF">APZ16_05875</name>
</gene>
<dbReference type="Pfam" id="PF04256">
    <property type="entry name" value="DUF434"/>
    <property type="match status" value="1"/>
</dbReference>
<sequence length="256" mass="28694">MIRMLRLRRAIGDLLYLLDHGYPRESAVNFVSNHYRLPREQRHLLARCVFSKREAGEHRRKLVRMRGVRGRRLGVDGYNVLITIESLLTGKTVVLCNDGVLRDLRAIFGKYRVGPATLRAVSALVQLLERAGPREVIVFFDKQVSHSGELAADVRARLKSAGLRGNSLAVAGVDLRLRGFEVVASSDRAVIKRARAVWDIPQELLRLKGVPSPKVVRVTGSGINLFRRKTSFAGRGRGPRSASVSSDRRRRLSSRI</sequence>
<comment type="caution">
    <text evidence="4">The sequence shown here is derived from an EMBL/GenBank/DDBJ whole genome shotgun (WGS) entry which is preliminary data.</text>
</comment>
<evidence type="ECO:0000259" key="2">
    <source>
        <dbReference type="Pfam" id="PF04256"/>
    </source>
</evidence>
<evidence type="ECO:0000259" key="3">
    <source>
        <dbReference type="Pfam" id="PF18481"/>
    </source>
</evidence>
<dbReference type="EMBL" id="LQMQ01000048">
    <property type="protein sequence ID" value="KUO40123.1"/>
    <property type="molecule type" value="Genomic_DNA"/>
</dbReference>
<dbReference type="PANTHER" id="PTHR42252:SF1">
    <property type="entry name" value="DUF434 DOMAIN-CONTAINING PROTEIN"/>
    <property type="match status" value="1"/>
</dbReference>
<reference evidence="4 5" key="1">
    <citation type="journal article" date="2016" name="Nat. Microbiol.">
        <title>Genomic inference of the metabolism of cosmopolitan subsurface Archaea, Hadesarchaea.</title>
        <authorList>
            <person name="Baker B.J."/>
            <person name="Saw J.H."/>
            <person name="Lind A.E."/>
            <person name="Lazar C.S."/>
            <person name="Hinrichs K.-U."/>
            <person name="Teske A.P."/>
            <person name="Ettema T.J."/>
        </authorList>
    </citation>
    <scope>NUCLEOTIDE SEQUENCE [LARGE SCALE GENOMIC DNA]</scope>
</reference>
<dbReference type="Proteomes" id="UP000074294">
    <property type="component" value="Unassembled WGS sequence"/>
</dbReference>
<organism evidence="4 5">
    <name type="scientific">Hadarchaeum yellowstonense</name>
    <dbReference type="NCBI Taxonomy" id="1776334"/>
    <lineage>
        <taxon>Archaea</taxon>
        <taxon>Methanobacteriati</taxon>
        <taxon>Candidatus Hadarchaeota</taxon>
        <taxon>Candidatus Hadarchaeia</taxon>
        <taxon>Candidatus Hadarchaeales</taxon>
        <taxon>Candidatus Hadarchaeaceae</taxon>
        <taxon>Candidatus Hadarchaeum</taxon>
    </lineage>
</organism>
<evidence type="ECO:0008006" key="6">
    <source>
        <dbReference type="Google" id="ProtNLM"/>
    </source>
</evidence>
<evidence type="ECO:0000256" key="1">
    <source>
        <dbReference type="SAM" id="MobiDB-lite"/>
    </source>
</evidence>
<protein>
    <recommendedName>
        <fullName evidence="6">DUF434 domain-containing protein</fullName>
    </recommendedName>
</protein>
<evidence type="ECO:0000313" key="5">
    <source>
        <dbReference type="Proteomes" id="UP000074294"/>
    </source>
</evidence>
<feature type="domain" description="DUF434" evidence="2">
    <location>
        <begin position="6"/>
        <end position="61"/>
    </location>
</feature>